<dbReference type="CDD" id="cd00448">
    <property type="entry name" value="YjgF_YER057c_UK114_family"/>
    <property type="match status" value="1"/>
</dbReference>
<dbReference type="AlphaFoldDB" id="A0A2R6Y1S7"/>
<comment type="caution">
    <text evidence="2">The sequence shown here is derived from an EMBL/GenBank/DDBJ whole genome shotgun (WGS) entry which is preliminary data.</text>
</comment>
<dbReference type="Proteomes" id="UP000244338">
    <property type="component" value="Unassembled WGS sequence"/>
</dbReference>
<dbReference type="Pfam" id="PF01042">
    <property type="entry name" value="Ribonuc_L-PSP"/>
    <property type="match status" value="1"/>
</dbReference>
<dbReference type="Gene3D" id="3.30.1330.40">
    <property type="entry name" value="RutC-like"/>
    <property type="match status" value="1"/>
</dbReference>
<dbReference type="PROSITE" id="PS01094">
    <property type="entry name" value="UPF0076"/>
    <property type="match status" value="1"/>
</dbReference>
<dbReference type="GO" id="GO:0019239">
    <property type="term" value="F:deaminase activity"/>
    <property type="evidence" value="ECO:0007669"/>
    <property type="project" value="TreeGrafter"/>
</dbReference>
<dbReference type="InterPro" id="IPR035959">
    <property type="entry name" value="RutC-like_sf"/>
</dbReference>
<dbReference type="InterPro" id="IPR006175">
    <property type="entry name" value="YjgF/YER057c/UK114"/>
</dbReference>
<dbReference type="PANTHER" id="PTHR11803">
    <property type="entry name" value="2-IMINOBUTANOATE/2-IMINOPROPANOATE DEAMINASE RIDA"/>
    <property type="match status" value="1"/>
</dbReference>
<gene>
    <name evidence="2" type="ORF">BSOLF_0032</name>
</gene>
<dbReference type="FunFam" id="3.30.1330.40:FF:000001">
    <property type="entry name" value="L-PSP family endoribonuclease"/>
    <property type="match status" value="1"/>
</dbReference>
<accession>A0A2R6Y1S7</accession>
<dbReference type="GO" id="GO:0005829">
    <property type="term" value="C:cytosol"/>
    <property type="evidence" value="ECO:0007669"/>
    <property type="project" value="TreeGrafter"/>
</dbReference>
<protein>
    <submittedName>
        <fullName evidence="2">Endoribonuclease L-PSP</fullName>
    </submittedName>
</protein>
<evidence type="ECO:0000256" key="1">
    <source>
        <dbReference type="ARBA" id="ARBA00010552"/>
    </source>
</evidence>
<dbReference type="InterPro" id="IPR019897">
    <property type="entry name" value="RidA_CS"/>
</dbReference>
<comment type="similarity">
    <text evidence="1">Belongs to the RutC family.</text>
</comment>
<reference evidence="3" key="1">
    <citation type="journal article" date="2018" name="Sci. Rep.">
        <title>Lignite coal burning seam in the remote Altai Mountains harbors a hydrogen-driven thermophilic microbial community.</title>
        <authorList>
            <person name="Kadnikov V.V."/>
            <person name="Mardanov A.V."/>
            <person name="Ivasenko D.A."/>
            <person name="Antsiferov D.V."/>
            <person name="Beletsky A.V."/>
            <person name="Karnachuk O.V."/>
            <person name="Ravin N.V."/>
        </authorList>
    </citation>
    <scope>NUCLEOTIDE SEQUENCE [LARGE SCALE GENOMIC DNA]</scope>
</reference>
<evidence type="ECO:0000313" key="2">
    <source>
        <dbReference type="EMBL" id="PTQ56585.1"/>
    </source>
</evidence>
<sequence>MKFKVIQTDQAPAAIGPYVQALQGSGWTVLSGQIPLRPDGSLVQGTIEEETAQVLANLEEILKAAGLTKEHVVKTTIYTTDLSLFGTINERYEAFFAPHRPARSTVGVAALPRGARIEIEAWAFDETERT</sequence>
<dbReference type="SUPFAM" id="SSF55298">
    <property type="entry name" value="YjgF-like"/>
    <property type="match status" value="1"/>
</dbReference>
<dbReference type="EMBL" id="PEBX01000024">
    <property type="protein sequence ID" value="PTQ56585.1"/>
    <property type="molecule type" value="Genomic_DNA"/>
</dbReference>
<name>A0A2R6Y1S7_9BACL</name>
<evidence type="ECO:0000313" key="3">
    <source>
        <dbReference type="Proteomes" id="UP000244338"/>
    </source>
</evidence>
<proteinExistence type="inferred from homology"/>
<dbReference type="InterPro" id="IPR006056">
    <property type="entry name" value="RidA"/>
</dbReference>
<dbReference type="NCBIfam" id="TIGR00004">
    <property type="entry name" value="Rid family detoxifying hydrolase"/>
    <property type="match status" value="1"/>
</dbReference>
<dbReference type="PANTHER" id="PTHR11803:SF58">
    <property type="entry name" value="PROTEIN HMF1-RELATED"/>
    <property type="match status" value="1"/>
</dbReference>
<organism evidence="2 3">
    <name type="scientific">Candidatus Carbonibacillus altaicus</name>
    <dbReference type="NCBI Taxonomy" id="2163959"/>
    <lineage>
        <taxon>Bacteria</taxon>
        <taxon>Bacillati</taxon>
        <taxon>Bacillota</taxon>
        <taxon>Bacilli</taxon>
        <taxon>Bacillales</taxon>
        <taxon>Candidatus Carbonibacillus</taxon>
    </lineage>
</organism>